<keyword evidence="3 6" id="KW-0371">Homeobox</keyword>
<feature type="DNA-binding region" description="Homeobox" evidence="6">
    <location>
        <begin position="415"/>
        <end position="474"/>
    </location>
</feature>
<dbReference type="SUPFAM" id="SSF46689">
    <property type="entry name" value="Homeodomain-like"/>
    <property type="match status" value="1"/>
</dbReference>
<dbReference type="AlphaFoldDB" id="A0A226ESD2"/>
<organism evidence="10 11">
    <name type="scientific">Folsomia candida</name>
    <name type="common">Springtail</name>
    <dbReference type="NCBI Taxonomy" id="158441"/>
    <lineage>
        <taxon>Eukaryota</taxon>
        <taxon>Metazoa</taxon>
        <taxon>Ecdysozoa</taxon>
        <taxon>Arthropoda</taxon>
        <taxon>Hexapoda</taxon>
        <taxon>Collembola</taxon>
        <taxon>Entomobryomorpha</taxon>
        <taxon>Isotomoidea</taxon>
        <taxon>Isotomidae</taxon>
        <taxon>Proisotominae</taxon>
        <taxon>Folsomia</taxon>
    </lineage>
</organism>
<evidence type="ECO:0000256" key="7">
    <source>
        <dbReference type="RuleBase" id="RU000682"/>
    </source>
</evidence>
<evidence type="ECO:0000256" key="1">
    <source>
        <dbReference type="ARBA" id="ARBA00004123"/>
    </source>
</evidence>
<feature type="compositionally biased region" description="Low complexity" evidence="8">
    <location>
        <begin position="40"/>
        <end position="53"/>
    </location>
</feature>
<dbReference type="PROSITE" id="PS00027">
    <property type="entry name" value="HOMEOBOX_1"/>
    <property type="match status" value="1"/>
</dbReference>
<feature type="compositionally biased region" description="Polar residues" evidence="8">
    <location>
        <begin position="487"/>
        <end position="501"/>
    </location>
</feature>
<protein>
    <submittedName>
        <fullName evidence="10">H2.0-like homeobox protein</fullName>
    </submittedName>
</protein>
<dbReference type="InterPro" id="IPR000047">
    <property type="entry name" value="HTH_motif"/>
</dbReference>
<dbReference type="InterPro" id="IPR009057">
    <property type="entry name" value="Homeodomain-like_sf"/>
</dbReference>
<dbReference type="OrthoDB" id="6159439at2759"/>
<reference evidence="10 11" key="1">
    <citation type="submission" date="2015-12" db="EMBL/GenBank/DDBJ databases">
        <title>The genome of Folsomia candida.</title>
        <authorList>
            <person name="Faddeeva A."/>
            <person name="Derks M.F."/>
            <person name="Anvar Y."/>
            <person name="Smit S."/>
            <person name="Van Straalen N."/>
            <person name="Roelofs D."/>
        </authorList>
    </citation>
    <scope>NUCLEOTIDE SEQUENCE [LARGE SCALE GENOMIC DNA]</scope>
    <source>
        <strain evidence="10 11">VU population</strain>
        <tissue evidence="10">Whole body</tissue>
    </source>
</reference>
<feature type="region of interest" description="Disordered" evidence="8">
    <location>
        <begin position="205"/>
        <end position="260"/>
    </location>
</feature>
<comment type="subcellular location">
    <subcellularLocation>
        <location evidence="1 6 7">Nucleus</location>
    </subcellularLocation>
</comment>
<evidence type="ECO:0000256" key="3">
    <source>
        <dbReference type="ARBA" id="ARBA00023155"/>
    </source>
</evidence>
<keyword evidence="4 6" id="KW-0539">Nucleus</keyword>
<dbReference type="PANTHER" id="PTHR46808">
    <property type="entry name" value="H2.0-LIKE HOMEOBOX PROTEIN"/>
    <property type="match status" value="1"/>
</dbReference>
<dbReference type="InterPro" id="IPR017970">
    <property type="entry name" value="Homeobox_CS"/>
</dbReference>
<evidence type="ECO:0000313" key="11">
    <source>
        <dbReference type="Proteomes" id="UP000198287"/>
    </source>
</evidence>
<evidence type="ECO:0000256" key="6">
    <source>
        <dbReference type="PROSITE-ProRule" id="PRU00108"/>
    </source>
</evidence>
<dbReference type="InterPro" id="IPR020479">
    <property type="entry name" value="HD_metazoa"/>
</dbReference>
<dbReference type="PANTHER" id="PTHR46808:SF1">
    <property type="entry name" value="H2.0-LIKE HOMEOBOX PROTEIN"/>
    <property type="match status" value="1"/>
</dbReference>
<evidence type="ECO:0000256" key="2">
    <source>
        <dbReference type="ARBA" id="ARBA00023125"/>
    </source>
</evidence>
<evidence type="ECO:0000256" key="4">
    <source>
        <dbReference type="ARBA" id="ARBA00023242"/>
    </source>
</evidence>
<evidence type="ECO:0000259" key="9">
    <source>
        <dbReference type="PROSITE" id="PS50071"/>
    </source>
</evidence>
<feature type="region of interest" description="Disordered" evidence="8">
    <location>
        <begin position="1"/>
        <end position="145"/>
    </location>
</feature>
<dbReference type="GO" id="GO:0043565">
    <property type="term" value="F:sequence-specific DNA binding"/>
    <property type="evidence" value="ECO:0007669"/>
    <property type="project" value="TreeGrafter"/>
</dbReference>
<accession>A0A226ESD2</accession>
<dbReference type="PRINTS" id="PR00024">
    <property type="entry name" value="HOMEOBOX"/>
</dbReference>
<proteinExistence type="inferred from homology"/>
<dbReference type="InterPro" id="IPR052497">
    <property type="entry name" value="H2.0_Homeobox_TF"/>
</dbReference>
<dbReference type="GO" id="GO:0000981">
    <property type="term" value="F:DNA-binding transcription factor activity, RNA polymerase II-specific"/>
    <property type="evidence" value="ECO:0007669"/>
    <property type="project" value="InterPro"/>
</dbReference>
<dbReference type="PROSITE" id="PS50071">
    <property type="entry name" value="HOMEOBOX_2"/>
    <property type="match status" value="1"/>
</dbReference>
<dbReference type="Proteomes" id="UP000198287">
    <property type="component" value="Unassembled WGS sequence"/>
</dbReference>
<feature type="region of interest" description="Disordered" evidence="8">
    <location>
        <begin position="474"/>
        <end position="501"/>
    </location>
</feature>
<feature type="compositionally biased region" description="Low complexity" evidence="8">
    <location>
        <begin position="210"/>
        <end position="221"/>
    </location>
</feature>
<feature type="compositionally biased region" description="Low complexity" evidence="8">
    <location>
        <begin position="100"/>
        <end position="118"/>
    </location>
</feature>
<keyword evidence="11" id="KW-1185">Reference proteome</keyword>
<dbReference type="GO" id="GO:0005634">
    <property type="term" value="C:nucleus"/>
    <property type="evidence" value="ECO:0007669"/>
    <property type="project" value="UniProtKB-SubCell"/>
</dbReference>
<evidence type="ECO:0000256" key="5">
    <source>
        <dbReference type="ARBA" id="ARBA00038504"/>
    </source>
</evidence>
<comment type="similarity">
    <text evidence="5">Belongs to the H2.0 homeobox family.</text>
</comment>
<comment type="caution">
    <text evidence="10">The sequence shown here is derived from an EMBL/GenBank/DDBJ whole genome shotgun (WGS) entry which is preliminary data.</text>
</comment>
<dbReference type="SMART" id="SM00389">
    <property type="entry name" value="HOX"/>
    <property type="match status" value="1"/>
</dbReference>
<dbReference type="EMBL" id="LNIX01000002">
    <property type="protein sequence ID" value="OXA60419.1"/>
    <property type="molecule type" value="Genomic_DNA"/>
</dbReference>
<dbReference type="CDD" id="cd00086">
    <property type="entry name" value="homeodomain"/>
    <property type="match status" value="1"/>
</dbReference>
<dbReference type="PRINTS" id="PR00031">
    <property type="entry name" value="HTHREPRESSR"/>
</dbReference>
<evidence type="ECO:0000256" key="8">
    <source>
        <dbReference type="SAM" id="MobiDB-lite"/>
    </source>
</evidence>
<dbReference type="InterPro" id="IPR001356">
    <property type="entry name" value="HD"/>
</dbReference>
<sequence>MCSKKSANCSDDESRESYIDAEGMSGESLPSSVHSEFDRSSNTSSPEIISESESFLHPTDTPNRCNGHESEKSVKIPKTKNTVSDCSPVSKKAKRVNYDSVSSLSVSSSPEHNRSSSSETTGREKLQRKSTGSHRSSAFHPHHHHEDIEPLAQINSMSINHADILIKMEYELREKKLQMDLNSNNHVFADYNKPRHQSYQAELFNDKKTTTTQSQVSSKPKLSFGIDRILSDENSSPEVETTKESDDESSPLATSDEPSYCHISKTISNGDLNVSIRHSNLGFHHQQHHHHHRHPNFHHNNASSSLRCTECFFLGRYCRNNENLQYSPLLVNSSPGAVSVGGAATGGPSSAISAPFSHPWMSSSIYENSPLLSPSAYHHPSSGLPSTYGLNASNFSTMSSLVGCSSVSGGGRRKRSWSRAVFSSLQRKGLEKRFQIQKYITKPDRRQLAATLGLTDAQVKVWFQNRRMKWRHSKDGKLTSGIGNGVTAPSSAMSTAVNDKK</sequence>
<evidence type="ECO:0000313" key="10">
    <source>
        <dbReference type="EMBL" id="OXA60419.1"/>
    </source>
</evidence>
<keyword evidence="2 6" id="KW-0238">DNA-binding</keyword>
<gene>
    <name evidence="10" type="ORF">Fcan01_05954</name>
</gene>
<name>A0A226ESD2_FOLCA</name>
<feature type="domain" description="Homeobox" evidence="9">
    <location>
        <begin position="413"/>
        <end position="473"/>
    </location>
</feature>
<dbReference type="Pfam" id="PF00046">
    <property type="entry name" value="Homeodomain"/>
    <property type="match status" value="1"/>
</dbReference>
<dbReference type="Gene3D" id="1.10.10.60">
    <property type="entry name" value="Homeodomain-like"/>
    <property type="match status" value="1"/>
</dbReference>